<evidence type="ECO:0000313" key="1">
    <source>
        <dbReference type="EMBL" id="CAE7214428.1"/>
    </source>
</evidence>
<organism evidence="1 2">
    <name type="scientific">Symbiodinium natans</name>
    <dbReference type="NCBI Taxonomy" id="878477"/>
    <lineage>
        <taxon>Eukaryota</taxon>
        <taxon>Sar</taxon>
        <taxon>Alveolata</taxon>
        <taxon>Dinophyceae</taxon>
        <taxon>Suessiales</taxon>
        <taxon>Symbiodiniaceae</taxon>
        <taxon>Symbiodinium</taxon>
    </lineage>
</organism>
<protein>
    <submittedName>
        <fullName evidence="1">Uncharacterized protein</fullName>
    </submittedName>
</protein>
<dbReference type="AlphaFoldDB" id="A0A812JS09"/>
<accession>A0A812JS09</accession>
<proteinExistence type="predicted"/>
<sequence length="110" mass="12992">MPRSRSPAIRVSDSLRVPDPEWPFHRPPLRERHVTAILRRIRQPVLQTADEDRLADAQRALQWRRRRQSQLKKRRCTSEDLLQKQLLRCRHSLLVPGGGCLRHTGYLSRS</sequence>
<gene>
    <name evidence="1" type="ORF">SNAT2548_LOCUS7440</name>
</gene>
<evidence type="ECO:0000313" key="2">
    <source>
        <dbReference type="Proteomes" id="UP000604046"/>
    </source>
</evidence>
<name>A0A812JS09_9DINO</name>
<dbReference type="EMBL" id="CAJNDS010000518">
    <property type="protein sequence ID" value="CAE7214428.1"/>
    <property type="molecule type" value="Genomic_DNA"/>
</dbReference>
<keyword evidence="2" id="KW-1185">Reference proteome</keyword>
<comment type="caution">
    <text evidence="1">The sequence shown here is derived from an EMBL/GenBank/DDBJ whole genome shotgun (WGS) entry which is preliminary data.</text>
</comment>
<dbReference type="Proteomes" id="UP000604046">
    <property type="component" value="Unassembled WGS sequence"/>
</dbReference>
<reference evidence="1" key="1">
    <citation type="submission" date="2021-02" db="EMBL/GenBank/DDBJ databases">
        <authorList>
            <person name="Dougan E. K."/>
            <person name="Rhodes N."/>
            <person name="Thang M."/>
            <person name="Chan C."/>
        </authorList>
    </citation>
    <scope>NUCLEOTIDE SEQUENCE</scope>
</reference>